<dbReference type="AlphaFoldDB" id="A0A177WCH7"/>
<dbReference type="OrthoDB" id="2132196at2759"/>
<dbReference type="CDD" id="cd16449">
    <property type="entry name" value="RING-HC"/>
    <property type="match status" value="1"/>
</dbReference>
<evidence type="ECO:0000313" key="7">
    <source>
        <dbReference type="EMBL" id="OAJ37300.1"/>
    </source>
</evidence>
<keyword evidence="1" id="KW-0479">Metal-binding</keyword>
<organism evidence="7 8">
    <name type="scientific">Batrachochytrium dendrobatidis (strain JEL423)</name>
    <dbReference type="NCBI Taxonomy" id="403673"/>
    <lineage>
        <taxon>Eukaryota</taxon>
        <taxon>Fungi</taxon>
        <taxon>Fungi incertae sedis</taxon>
        <taxon>Chytridiomycota</taxon>
        <taxon>Chytridiomycota incertae sedis</taxon>
        <taxon>Chytridiomycetes</taxon>
        <taxon>Rhizophydiales</taxon>
        <taxon>Rhizophydiales incertae sedis</taxon>
        <taxon>Batrachochytrium</taxon>
    </lineage>
</organism>
<evidence type="ECO:0008006" key="9">
    <source>
        <dbReference type="Google" id="ProtNLM"/>
    </source>
</evidence>
<dbReference type="GO" id="GO:0043565">
    <property type="term" value="F:sequence-specific DNA binding"/>
    <property type="evidence" value="ECO:0007669"/>
    <property type="project" value="InterPro"/>
</dbReference>
<dbReference type="InterPro" id="IPR017907">
    <property type="entry name" value="Znf_RING_CS"/>
</dbReference>
<dbReference type="InterPro" id="IPR000679">
    <property type="entry name" value="Znf_GATA"/>
</dbReference>
<name>A0A177WCH7_BATDL</name>
<evidence type="ECO:0000256" key="3">
    <source>
        <dbReference type="ARBA" id="ARBA00022833"/>
    </source>
</evidence>
<sequence>MLPPISPARVPPSLASPVHPSLKSAFEYNQHSAPPSYFVDHSDIHDCCYNNNGYIQTRQNNLDLPTPPTTYDDHHSNNLDNCSCCSPASYPLHTSSTPSGIRNAVTKLKNTGLVKTRLTGSLAYRGWHTASTGQSLPVPEQQKKMAARQCNGCGTTFSKFWRSDKQQRDGWLCNNCGMNQRRGRGIPRIGSVSSDVSCSYSDSSPATMKFSKSCMPALPFINTSFVTQGAIFSTNSHDIAPSAERTHMMDINQLCCSMDTEVPIKPTTHSGMMLQRGFTYQPQSTPSDDTVKTLSQNHSSDLAEETVRICSSHSNLALLFDLDSTVTVGESNSQLPVLPHALLTPTASLESSLSSDFPIKHTSSLPSMAVATPTTDVTVLSPTELEGMFKPEIPSFSCVSTATPYSSPKVKSNVRRVLTTNTDSSKRKCGNCGTTKSAGKWRRDREIADSYLCNKCGMNQRRAQTRSEQQRLKQQKLRQQASDSVESFCESMSLQPNALVDKSTLLSSDACSPERVASLPIPIHPAPAAPVLPMLPSMLSCDRPCSLPSDYELATTCRQTRSGSRSKLAITRDNSSKFTCDTRPDKRQCIKPRPPCHICSEALPTMEIDTCNHRLCGECIPIYIRRSLKCESIHCPVCVSGSAYATYDSSTGPSFKTGATMVPVSKLGTFLDQL</sequence>
<dbReference type="PROSITE" id="PS50114">
    <property type="entry name" value="GATA_ZN_FINGER_2"/>
    <property type="match status" value="1"/>
</dbReference>
<feature type="domain" description="RING-type" evidence="5">
    <location>
        <begin position="596"/>
        <end position="638"/>
    </location>
</feature>
<gene>
    <name evidence="7" type="ORF">BDEG_21340</name>
</gene>
<dbReference type="GO" id="GO:0006355">
    <property type="term" value="P:regulation of DNA-templated transcription"/>
    <property type="evidence" value="ECO:0007669"/>
    <property type="project" value="InterPro"/>
</dbReference>
<evidence type="ECO:0000256" key="2">
    <source>
        <dbReference type="ARBA" id="ARBA00022771"/>
    </source>
</evidence>
<evidence type="ECO:0000259" key="5">
    <source>
        <dbReference type="PROSITE" id="PS50089"/>
    </source>
</evidence>
<accession>A0A177WCH7</accession>
<reference evidence="7 8" key="2">
    <citation type="submission" date="2016-05" db="EMBL/GenBank/DDBJ databases">
        <title>Lineage-specific infection strategies underlie the spectrum of fungal disease in amphibians.</title>
        <authorList>
            <person name="Cuomo C.A."/>
            <person name="Farrer R.A."/>
            <person name="James T."/>
            <person name="Longcore J."/>
            <person name="Birren B."/>
        </authorList>
    </citation>
    <scope>NUCLEOTIDE SEQUENCE [LARGE SCALE GENOMIC DNA]</scope>
    <source>
        <strain evidence="7 8">JEL423</strain>
    </source>
</reference>
<evidence type="ECO:0000313" key="8">
    <source>
        <dbReference type="Proteomes" id="UP000077115"/>
    </source>
</evidence>
<dbReference type="SUPFAM" id="SSF57716">
    <property type="entry name" value="Glucocorticoid receptor-like (DNA-binding domain)"/>
    <property type="match status" value="2"/>
</dbReference>
<dbReference type="SMART" id="SM00401">
    <property type="entry name" value="ZnF_GATA"/>
    <property type="match status" value="2"/>
</dbReference>
<dbReference type="GO" id="GO:0008270">
    <property type="term" value="F:zinc ion binding"/>
    <property type="evidence" value="ECO:0007669"/>
    <property type="project" value="UniProtKB-KW"/>
</dbReference>
<protein>
    <recommendedName>
        <fullName evidence="9">RING-type domain-containing protein</fullName>
    </recommendedName>
</protein>
<dbReference type="VEuPathDB" id="FungiDB:BDEG_21340"/>
<dbReference type="Gene3D" id="3.30.50.10">
    <property type="entry name" value="Erythroid Transcription Factor GATA-1, subunit A"/>
    <property type="match status" value="2"/>
</dbReference>
<dbReference type="PROSITE" id="PS50089">
    <property type="entry name" value="ZF_RING_2"/>
    <property type="match status" value="1"/>
</dbReference>
<dbReference type="Proteomes" id="UP000077115">
    <property type="component" value="Unassembled WGS sequence"/>
</dbReference>
<dbReference type="InterPro" id="IPR001841">
    <property type="entry name" value="Znf_RING"/>
</dbReference>
<evidence type="ECO:0000259" key="6">
    <source>
        <dbReference type="PROSITE" id="PS50114"/>
    </source>
</evidence>
<reference evidence="7 8" key="1">
    <citation type="submission" date="2006-10" db="EMBL/GenBank/DDBJ databases">
        <title>The Genome Sequence of Batrachochytrium dendrobatidis JEL423.</title>
        <authorList>
            <consortium name="The Broad Institute Genome Sequencing Platform"/>
            <person name="Birren B."/>
            <person name="Lander E."/>
            <person name="Galagan J."/>
            <person name="Cuomo C."/>
            <person name="Devon K."/>
            <person name="Jaffe D."/>
            <person name="Butler J."/>
            <person name="Alvarez P."/>
            <person name="Gnerre S."/>
            <person name="Grabherr M."/>
            <person name="Kleber M."/>
            <person name="Mauceli E."/>
            <person name="Brockman W."/>
            <person name="Young S."/>
            <person name="LaButti K."/>
            <person name="Sykes S."/>
            <person name="DeCaprio D."/>
            <person name="Crawford M."/>
            <person name="Koehrsen M."/>
            <person name="Engels R."/>
            <person name="Montgomery P."/>
            <person name="Pearson M."/>
            <person name="Howarth C."/>
            <person name="Larson L."/>
            <person name="White J."/>
            <person name="O'Leary S."/>
            <person name="Kodira C."/>
            <person name="Zeng Q."/>
            <person name="Yandava C."/>
            <person name="Alvarado L."/>
            <person name="Longcore J."/>
            <person name="James T."/>
        </authorList>
    </citation>
    <scope>NUCLEOTIDE SEQUENCE [LARGE SCALE GENOMIC DNA]</scope>
    <source>
        <strain evidence="7 8">JEL423</strain>
    </source>
</reference>
<evidence type="ECO:0000256" key="1">
    <source>
        <dbReference type="ARBA" id="ARBA00022723"/>
    </source>
</evidence>
<keyword evidence="3" id="KW-0862">Zinc</keyword>
<dbReference type="EMBL" id="DS022300">
    <property type="protein sequence ID" value="OAJ37300.1"/>
    <property type="molecule type" value="Genomic_DNA"/>
</dbReference>
<keyword evidence="2 4" id="KW-0863">Zinc-finger</keyword>
<dbReference type="InterPro" id="IPR013088">
    <property type="entry name" value="Znf_NHR/GATA"/>
</dbReference>
<proteinExistence type="predicted"/>
<dbReference type="SUPFAM" id="SSF57850">
    <property type="entry name" value="RING/U-box"/>
    <property type="match status" value="1"/>
</dbReference>
<feature type="domain" description="GATA-type" evidence="6">
    <location>
        <begin position="144"/>
        <end position="181"/>
    </location>
</feature>
<evidence type="ECO:0000256" key="4">
    <source>
        <dbReference type="PROSITE-ProRule" id="PRU00094"/>
    </source>
</evidence>
<dbReference type="PROSITE" id="PS00518">
    <property type="entry name" value="ZF_RING_1"/>
    <property type="match status" value="1"/>
</dbReference>